<dbReference type="PANTHER" id="PTHR31834">
    <property type="entry name" value="INITIATION-SPECIFIC ALPHA-1,6-MANNOSYLTRANSFERASE"/>
    <property type="match status" value="1"/>
</dbReference>
<keyword evidence="4" id="KW-1185">Reference proteome</keyword>
<reference evidence="3" key="2">
    <citation type="journal article" date="2023" name="IMA Fungus">
        <title>Comparative genomic study of the Penicillium genus elucidates a diverse pangenome and 15 lateral gene transfer events.</title>
        <authorList>
            <person name="Petersen C."/>
            <person name="Sorensen T."/>
            <person name="Nielsen M.R."/>
            <person name="Sondergaard T.E."/>
            <person name="Sorensen J.L."/>
            <person name="Fitzpatrick D.A."/>
            <person name="Frisvad J.C."/>
            <person name="Nielsen K.L."/>
        </authorList>
    </citation>
    <scope>NUCLEOTIDE SEQUENCE</scope>
    <source>
        <strain evidence="3">IBT 29495</strain>
    </source>
</reference>
<reference evidence="3" key="1">
    <citation type="submission" date="2022-12" db="EMBL/GenBank/DDBJ databases">
        <authorList>
            <person name="Petersen C."/>
        </authorList>
    </citation>
    <scope>NUCLEOTIDE SEQUENCE</scope>
    <source>
        <strain evidence="3">IBT 29495</strain>
    </source>
</reference>
<dbReference type="Proteomes" id="UP001149954">
    <property type="component" value="Unassembled WGS sequence"/>
</dbReference>
<dbReference type="InterPro" id="IPR029044">
    <property type="entry name" value="Nucleotide-diphossugar_trans"/>
</dbReference>
<dbReference type="InterPro" id="IPR039367">
    <property type="entry name" value="Och1-like"/>
</dbReference>
<keyword evidence="2" id="KW-1133">Transmembrane helix</keyword>
<comment type="caution">
    <text evidence="3">The sequence shown here is derived from an EMBL/GenBank/DDBJ whole genome shotgun (WGS) entry which is preliminary data.</text>
</comment>
<dbReference type="Gene3D" id="3.90.550.20">
    <property type="match status" value="1"/>
</dbReference>
<dbReference type="GO" id="GO:0000136">
    <property type="term" value="C:mannan polymerase complex"/>
    <property type="evidence" value="ECO:0007669"/>
    <property type="project" value="TreeGrafter"/>
</dbReference>
<evidence type="ECO:0000313" key="4">
    <source>
        <dbReference type="Proteomes" id="UP001149954"/>
    </source>
</evidence>
<evidence type="ECO:0000256" key="2">
    <source>
        <dbReference type="SAM" id="Phobius"/>
    </source>
</evidence>
<dbReference type="OrthoDB" id="409543at2759"/>
<proteinExistence type="inferred from homology"/>
<dbReference type="GO" id="GO:0006487">
    <property type="term" value="P:protein N-linked glycosylation"/>
    <property type="evidence" value="ECO:0007669"/>
    <property type="project" value="TreeGrafter"/>
</dbReference>
<comment type="similarity">
    <text evidence="1">Belongs to the glycosyltransferase 32 family.</text>
</comment>
<evidence type="ECO:0000313" key="3">
    <source>
        <dbReference type="EMBL" id="KAJ5497464.1"/>
    </source>
</evidence>
<organism evidence="3 4">
    <name type="scientific">Penicillium fimorum</name>
    <dbReference type="NCBI Taxonomy" id="1882269"/>
    <lineage>
        <taxon>Eukaryota</taxon>
        <taxon>Fungi</taxon>
        <taxon>Dikarya</taxon>
        <taxon>Ascomycota</taxon>
        <taxon>Pezizomycotina</taxon>
        <taxon>Eurotiomycetes</taxon>
        <taxon>Eurotiomycetidae</taxon>
        <taxon>Eurotiales</taxon>
        <taxon>Aspergillaceae</taxon>
        <taxon>Penicillium</taxon>
    </lineage>
</organism>
<gene>
    <name evidence="3" type="ORF">N7463_009451</name>
</gene>
<dbReference type="GO" id="GO:0000009">
    <property type="term" value="F:alpha-1,6-mannosyltransferase activity"/>
    <property type="evidence" value="ECO:0007669"/>
    <property type="project" value="InterPro"/>
</dbReference>
<feature type="transmembrane region" description="Helical" evidence="2">
    <location>
        <begin position="32"/>
        <end position="54"/>
    </location>
</feature>
<keyword evidence="2" id="KW-0472">Membrane</keyword>
<evidence type="ECO:0000256" key="1">
    <source>
        <dbReference type="ARBA" id="ARBA00009003"/>
    </source>
</evidence>
<protein>
    <recommendedName>
        <fullName evidence="5">Initiation-specific alpha-1,6-mannosyltransferase</fullName>
    </recommendedName>
</protein>
<evidence type="ECO:0008006" key="5">
    <source>
        <dbReference type="Google" id="ProtNLM"/>
    </source>
</evidence>
<dbReference type="AlphaFoldDB" id="A0A9W9XSA2"/>
<dbReference type="SUPFAM" id="SSF53448">
    <property type="entry name" value="Nucleotide-diphospho-sugar transferases"/>
    <property type="match status" value="1"/>
</dbReference>
<dbReference type="PANTHER" id="PTHR31834:SF1">
    <property type="entry name" value="INITIATION-SPECIFIC ALPHA-1,6-MANNOSYLTRANSFERASE"/>
    <property type="match status" value="1"/>
</dbReference>
<dbReference type="InterPro" id="IPR007577">
    <property type="entry name" value="GlycoTrfase_DXD_sugar-bd_CS"/>
</dbReference>
<keyword evidence="2" id="KW-0812">Transmembrane</keyword>
<dbReference type="EMBL" id="JAPWDS010000005">
    <property type="protein sequence ID" value="KAJ5497464.1"/>
    <property type="molecule type" value="Genomic_DNA"/>
</dbReference>
<accession>A0A9W9XSA2</accession>
<name>A0A9W9XSA2_9EURO</name>
<sequence>MFKEPLERLSSLFRSFVRVEIFARFSRLRNHALKVGLLIVLWLLLLVALLHYSLQPHSDPLTNSSISKTNQLLRPQTWTSLFPRNIWQIYLTPANLTTADFEANPKPLSDALSWLAYNRDYEYTLVGDKGAEALVHQHFQGNPTFLSIFKELNNTGMKSDLLRYMILSVKGGVYSDIDTINLKPIDLWVPEKYQEHTRVVLGVEFDRLNGSIFDEDLHPDMQFCQWTIAATPRHPLFGHMIDWAVIALQNFTTARGTTFSELHANTSEVMELTGPSAWTDVVFRQLQQYKPDLQSLTDLSGLKEPRLVGDILILPIDGFGMGQRHSNSTNDGTIPPQAYVQHKFRGSWKDEKKLNQTKI</sequence>
<dbReference type="Pfam" id="PF04488">
    <property type="entry name" value="Gly_transf_sug"/>
    <property type="match status" value="1"/>
</dbReference>